<sequence>MQWRKSSYSSGDTGACLETQITHDRLIAIGDSKDRSRGAFVFSGAAWSVFLRHVKG</sequence>
<gene>
    <name evidence="2" type="ORF">SXIM_17140</name>
</gene>
<name>A0A0F7FSN2_9ACTN</name>
<evidence type="ECO:0000313" key="3">
    <source>
        <dbReference type="Proteomes" id="UP000034034"/>
    </source>
</evidence>
<organism evidence="2 3">
    <name type="scientific">Streptomyces xiamenensis</name>
    <dbReference type="NCBI Taxonomy" id="408015"/>
    <lineage>
        <taxon>Bacteria</taxon>
        <taxon>Bacillati</taxon>
        <taxon>Actinomycetota</taxon>
        <taxon>Actinomycetes</taxon>
        <taxon>Kitasatosporales</taxon>
        <taxon>Streptomycetaceae</taxon>
        <taxon>Streptomyces</taxon>
    </lineage>
</organism>
<dbReference type="Pfam" id="PF04149">
    <property type="entry name" value="DUF397"/>
    <property type="match status" value="1"/>
</dbReference>
<reference evidence="2" key="1">
    <citation type="submission" date="2019-08" db="EMBL/GenBank/DDBJ databases">
        <title>Complete genome sequence of a mangrove-derived Streptomyces xiamenensis.</title>
        <authorList>
            <person name="Xu J."/>
        </authorList>
    </citation>
    <scope>NUCLEOTIDE SEQUENCE</scope>
    <source>
        <strain evidence="2">318</strain>
    </source>
</reference>
<dbReference type="Proteomes" id="UP000034034">
    <property type="component" value="Chromosome"/>
</dbReference>
<keyword evidence="3" id="KW-1185">Reference proteome</keyword>
<dbReference type="AlphaFoldDB" id="A0A0F7FSN2"/>
<dbReference type="HOGENOM" id="CLU_131550_2_0_11"/>
<protein>
    <submittedName>
        <fullName evidence="2">Regulatory protein</fullName>
    </submittedName>
</protein>
<dbReference type="EMBL" id="CP009922">
    <property type="protein sequence ID" value="AKG43098.1"/>
    <property type="molecule type" value="Genomic_DNA"/>
</dbReference>
<dbReference type="PATRIC" id="fig|408015.6.peg.1748"/>
<feature type="domain" description="DUF397" evidence="1">
    <location>
        <begin position="2"/>
        <end position="55"/>
    </location>
</feature>
<evidence type="ECO:0000313" key="2">
    <source>
        <dbReference type="EMBL" id="AKG43098.1"/>
    </source>
</evidence>
<dbReference type="InterPro" id="IPR007278">
    <property type="entry name" value="DUF397"/>
</dbReference>
<evidence type="ECO:0000259" key="1">
    <source>
        <dbReference type="Pfam" id="PF04149"/>
    </source>
</evidence>
<dbReference type="KEGG" id="sxi:SXIM_17140"/>
<accession>A0A0F7FSN2</accession>
<proteinExistence type="predicted"/>